<dbReference type="RefSeq" id="WP_114480542.1">
    <property type="nucleotide sequence ID" value="NZ_QPII01000019.1"/>
</dbReference>
<dbReference type="NCBIfam" id="TIGR03756">
    <property type="entry name" value="conj_TIGR03756"/>
    <property type="match status" value="1"/>
</dbReference>
<dbReference type="InterPro" id="IPR009649">
    <property type="entry name" value="TraU"/>
</dbReference>
<evidence type="ECO:0000313" key="2">
    <source>
        <dbReference type="Proteomes" id="UP000252405"/>
    </source>
</evidence>
<dbReference type="AlphaFoldDB" id="A0A368TRQ6"/>
<gene>
    <name evidence="1" type="ORF">DU505_18995</name>
</gene>
<evidence type="ECO:0000313" key="1">
    <source>
        <dbReference type="EMBL" id="RCV86917.1"/>
    </source>
</evidence>
<dbReference type="OrthoDB" id="8435546at2"/>
<dbReference type="InterPro" id="IPR026331">
    <property type="entry name" value="PFL_4710"/>
</dbReference>
<dbReference type="EMBL" id="QPII01000019">
    <property type="protein sequence ID" value="RCV86917.1"/>
    <property type="molecule type" value="Genomic_DNA"/>
</dbReference>
<comment type="caution">
    <text evidence="1">The sequence shown here is derived from an EMBL/GenBank/DDBJ whole genome shotgun (WGS) entry which is preliminary data.</text>
</comment>
<dbReference type="Pfam" id="PF06834">
    <property type="entry name" value="TraU"/>
    <property type="match status" value="1"/>
</dbReference>
<dbReference type="Proteomes" id="UP000252405">
    <property type="component" value="Unassembled WGS sequence"/>
</dbReference>
<proteinExistence type="predicted"/>
<reference evidence="1 2" key="1">
    <citation type="submission" date="2018-07" db="EMBL/GenBank/DDBJ databases">
        <title>Halomonas montanilacus sp. nov., isolated from Lake Pengyan on Tibetan Plateau.</title>
        <authorList>
            <person name="Lu H."/>
            <person name="Xing P."/>
            <person name="Wu Q."/>
        </authorList>
    </citation>
    <scope>NUCLEOTIDE SEQUENCE [LARGE SCALE GENOMIC DNA]</scope>
    <source>
        <strain evidence="1 2">PYC7W</strain>
    </source>
</reference>
<keyword evidence="2" id="KW-1185">Reference proteome</keyword>
<name>A0A368TRQ6_9GAMM</name>
<protein>
    <submittedName>
        <fullName evidence="1">TIGR03756 family integrating conjugative element protein</fullName>
    </submittedName>
</protein>
<organism evidence="1 2">
    <name type="scientific">Billgrantia montanilacus</name>
    <dbReference type="NCBI Taxonomy" id="2282305"/>
    <lineage>
        <taxon>Bacteria</taxon>
        <taxon>Pseudomonadati</taxon>
        <taxon>Pseudomonadota</taxon>
        <taxon>Gammaproteobacteria</taxon>
        <taxon>Oceanospirillales</taxon>
        <taxon>Halomonadaceae</taxon>
        <taxon>Billgrantia</taxon>
    </lineage>
</organism>
<accession>A0A368TRQ6</accession>
<sequence length="330" mass="36562">MIGTYPPRWLTAVLVAGVLALLGSHAPQSARATSITTPEIVESALSTECLDYSVIGICVWLHCTTFGCSIRTSVKVRHYIPELVVSSYENTGENPWREIAMVSPPTGDALAGGQSTSEAQSDMQEHLRFKNVDAIGHPGVELFNQFASALGYTCSGAAQAFQPYFISTLDALAWRSGIPESAYPEALIPGRRELGKMGTDLWGNIYPRSGFINQVHDYKSAALMAQRSADIVTREGQPHVYQPLVSSERDGYWPPGPVEEGDDDHRWQHLTPKTSRSCVVWPDRSPADTYADRLDEAGDYVFALWGRYRCCQRRGQELLYHTGDYARRSL</sequence>